<dbReference type="EMBL" id="HBKN01046787">
    <property type="protein sequence ID" value="CAE2336561.1"/>
    <property type="molecule type" value="Transcribed_RNA"/>
</dbReference>
<dbReference type="PROSITE" id="PS50066">
    <property type="entry name" value="MADS_BOX_2"/>
    <property type="match status" value="1"/>
</dbReference>
<feature type="compositionally biased region" description="Low complexity" evidence="6">
    <location>
        <begin position="296"/>
        <end position="308"/>
    </location>
</feature>
<dbReference type="PRINTS" id="PR00404">
    <property type="entry name" value="MADSDOMAIN"/>
</dbReference>
<gene>
    <name evidence="8" type="ORF">GTHE00462_LOCUS36535</name>
</gene>
<feature type="domain" description="MADS-box" evidence="7">
    <location>
        <begin position="1"/>
        <end position="61"/>
    </location>
</feature>
<comment type="subcellular location">
    <subcellularLocation>
        <location evidence="1">Nucleus</location>
    </subcellularLocation>
</comment>
<keyword evidence="2" id="KW-0805">Transcription regulation</keyword>
<keyword evidence="5" id="KW-0539">Nucleus</keyword>
<proteinExistence type="predicted"/>
<dbReference type="InterPro" id="IPR036879">
    <property type="entry name" value="TF_MADSbox_sf"/>
</dbReference>
<dbReference type="GO" id="GO:0005634">
    <property type="term" value="C:nucleus"/>
    <property type="evidence" value="ECO:0007669"/>
    <property type="project" value="UniProtKB-SubCell"/>
</dbReference>
<dbReference type="AlphaFoldDB" id="A0A7S4UR22"/>
<evidence type="ECO:0000256" key="3">
    <source>
        <dbReference type="ARBA" id="ARBA00023125"/>
    </source>
</evidence>
<feature type="compositionally biased region" description="Low complexity" evidence="6">
    <location>
        <begin position="158"/>
        <end position="172"/>
    </location>
</feature>
<feature type="compositionally biased region" description="Low complexity" evidence="6">
    <location>
        <begin position="192"/>
        <end position="202"/>
    </location>
</feature>
<protein>
    <recommendedName>
        <fullName evidence="7">MADS-box domain-containing protein</fullName>
    </recommendedName>
</protein>
<dbReference type="SUPFAM" id="SSF55455">
    <property type="entry name" value="SRF-like"/>
    <property type="match status" value="1"/>
</dbReference>
<dbReference type="Gene3D" id="3.40.1810.10">
    <property type="entry name" value="Transcription factor, MADS-box"/>
    <property type="match status" value="1"/>
</dbReference>
<dbReference type="PANTHER" id="PTHR48019">
    <property type="entry name" value="SERUM RESPONSE FACTOR HOMOLOG"/>
    <property type="match status" value="1"/>
</dbReference>
<feature type="compositionally biased region" description="Low complexity" evidence="6">
    <location>
        <begin position="220"/>
        <end position="234"/>
    </location>
</feature>
<dbReference type="CDD" id="cd00265">
    <property type="entry name" value="MADS_MEF2_like"/>
    <property type="match status" value="1"/>
</dbReference>
<evidence type="ECO:0000256" key="1">
    <source>
        <dbReference type="ARBA" id="ARBA00004123"/>
    </source>
</evidence>
<evidence type="ECO:0000256" key="4">
    <source>
        <dbReference type="ARBA" id="ARBA00023163"/>
    </source>
</evidence>
<feature type="region of interest" description="Disordered" evidence="6">
    <location>
        <begin position="153"/>
        <end position="262"/>
    </location>
</feature>
<dbReference type="InterPro" id="IPR002100">
    <property type="entry name" value="TF_MADSbox"/>
</dbReference>
<dbReference type="PROSITE" id="PS00350">
    <property type="entry name" value="MADS_BOX_1"/>
    <property type="match status" value="1"/>
</dbReference>
<name>A0A7S4UR22_GUITH</name>
<feature type="compositionally biased region" description="Polar residues" evidence="6">
    <location>
        <begin position="248"/>
        <end position="262"/>
    </location>
</feature>
<dbReference type="Pfam" id="PF00319">
    <property type="entry name" value="SRF-TF"/>
    <property type="match status" value="1"/>
</dbReference>
<sequence length="324" mass="33905">MGRKKIKIARINDERSRHATFAKRKNGLVKKAIELSILCDCEIALVIFNSQGKLTQYASGNIDQTLSKFIDEKPLEQYTNDSYGQFCGKDEKDKYDVDIKGVSGLEQSAYIMPGNQALDMNTNDLLITQCLAASPSNSSSMDHATQALVLPPGAASVNNSQGSSGQMGQSMNDAEMERVSQSTNAGGKSGKRPAAASQSAPPKKAPKLDIPEQGLHPGIQSSSNMQSSSMQLMSDGSPGLVAVLSGNAEGQSPSSMVPLDPSSSHAILADTFLTTPQSTLFSTPISPLGNLTWPDSKSPASSANAAKATGPNAFPPPKGSSGNG</sequence>
<reference evidence="8" key="1">
    <citation type="submission" date="2021-01" db="EMBL/GenBank/DDBJ databases">
        <authorList>
            <person name="Corre E."/>
            <person name="Pelletier E."/>
            <person name="Niang G."/>
            <person name="Scheremetjew M."/>
            <person name="Finn R."/>
            <person name="Kale V."/>
            <person name="Holt S."/>
            <person name="Cochrane G."/>
            <person name="Meng A."/>
            <person name="Brown T."/>
            <person name="Cohen L."/>
        </authorList>
    </citation>
    <scope>NUCLEOTIDE SEQUENCE</scope>
    <source>
        <strain evidence="8">CCMP 2712</strain>
    </source>
</reference>
<feature type="region of interest" description="Disordered" evidence="6">
    <location>
        <begin position="283"/>
        <end position="324"/>
    </location>
</feature>
<dbReference type="InterPro" id="IPR050142">
    <property type="entry name" value="MADS-box/MEF2_TF"/>
</dbReference>
<dbReference type="InterPro" id="IPR033896">
    <property type="entry name" value="MEF2-like_N"/>
</dbReference>
<dbReference type="SMART" id="SM00432">
    <property type="entry name" value="MADS"/>
    <property type="match status" value="1"/>
</dbReference>
<evidence type="ECO:0000313" key="8">
    <source>
        <dbReference type="EMBL" id="CAE2336561.1"/>
    </source>
</evidence>
<dbReference type="GO" id="GO:0045944">
    <property type="term" value="P:positive regulation of transcription by RNA polymerase II"/>
    <property type="evidence" value="ECO:0007669"/>
    <property type="project" value="InterPro"/>
</dbReference>
<accession>A0A7S4UR22</accession>
<evidence type="ECO:0000256" key="2">
    <source>
        <dbReference type="ARBA" id="ARBA00023015"/>
    </source>
</evidence>
<evidence type="ECO:0000256" key="5">
    <source>
        <dbReference type="ARBA" id="ARBA00023242"/>
    </source>
</evidence>
<dbReference type="GO" id="GO:0000977">
    <property type="term" value="F:RNA polymerase II transcription regulatory region sequence-specific DNA binding"/>
    <property type="evidence" value="ECO:0007669"/>
    <property type="project" value="InterPro"/>
</dbReference>
<evidence type="ECO:0000256" key="6">
    <source>
        <dbReference type="SAM" id="MobiDB-lite"/>
    </source>
</evidence>
<keyword evidence="4" id="KW-0804">Transcription</keyword>
<organism evidence="8">
    <name type="scientific">Guillardia theta</name>
    <name type="common">Cryptophyte</name>
    <name type="synonym">Cryptomonas phi</name>
    <dbReference type="NCBI Taxonomy" id="55529"/>
    <lineage>
        <taxon>Eukaryota</taxon>
        <taxon>Cryptophyceae</taxon>
        <taxon>Pyrenomonadales</taxon>
        <taxon>Geminigeraceae</taxon>
        <taxon>Guillardia</taxon>
    </lineage>
</organism>
<dbReference type="GO" id="GO:0046983">
    <property type="term" value="F:protein dimerization activity"/>
    <property type="evidence" value="ECO:0007669"/>
    <property type="project" value="InterPro"/>
</dbReference>
<keyword evidence="3" id="KW-0238">DNA-binding</keyword>
<evidence type="ECO:0000259" key="7">
    <source>
        <dbReference type="PROSITE" id="PS50066"/>
    </source>
</evidence>